<gene>
    <name evidence="1" type="ORF">SAMN04488508_11714</name>
</gene>
<evidence type="ECO:0000313" key="1">
    <source>
        <dbReference type="EMBL" id="SHJ70934.1"/>
    </source>
</evidence>
<dbReference type="RefSeq" id="WP_073322107.1">
    <property type="nucleotide sequence ID" value="NZ_FQYP01000017.1"/>
</dbReference>
<sequence>MKKQNKTKITLKKINVARLDKRAKQGINGGTSGSFFVCPDEDTGSVRTAIIICLETRECLSGILNDPVLCGDSETVVIC</sequence>
<dbReference type="STRING" id="570521.SAMN04488508_11714"/>
<organism evidence="1 2">
    <name type="scientific">Aquimarina spongiae</name>
    <dbReference type="NCBI Taxonomy" id="570521"/>
    <lineage>
        <taxon>Bacteria</taxon>
        <taxon>Pseudomonadati</taxon>
        <taxon>Bacteroidota</taxon>
        <taxon>Flavobacteriia</taxon>
        <taxon>Flavobacteriales</taxon>
        <taxon>Flavobacteriaceae</taxon>
        <taxon>Aquimarina</taxon>
    </lineage>
</organism>
<evidence type="ECO:0000313" key="2">
    <source>
        <dbReference type="Proteomes" id="UP000184432"/>
    </source>
</evidence>
<dbReference type="EMBL" id="FQYP01000017">
    <property type="protein sequence ID" value="SHJ70934.1"/>
    <property type="molecule type" value="Genomic_DNA"/>
</dbReference>
<name>A0A1M6LIC1_9FLAO</name>
<dbReference type="Proteomes" id="UP000184432">
    <property type="component" value="Unassembled WGS sequence"/>
</dbReference>
<dbReference type="AlphaFoldDB" id="A0A1M6LIC1"/>
<protein>
    <submittedName>
        <fullName evidence="1">Uncharacterized protein</fullName>
    </submittedName>
</protein>
<reference evidence="2" key="1">
    <citation type="submission" date="2016-11" db="EMBL/GenBank/DDBJ databases">
        <authorList>
            <person name="Varghese N."/>
            <person name="Submissions S."/>
        </authorList>
    </citation>
    <scope>NUCLEOTIDE SEQUENCE [LARGE SCALE GENOMIC DNA]</scope>
    <source>
        <strain evidence="2">DSM 22623</strain>
    </source>
</reference>
<proteinExistence type="predicted"/>
<accession>A0A1M6LIC1</accession>
<keyword evidence="2" id="KW-1185">Reference proteome</keyword>